<dbReference type="PROSITE" id="PS51228">
    <property type="entry name" value="ACB_2"/>
    <property type="match status" value="1"/>
</dbReference>
<evidence type="ECO:0000313" key="5">
    <source>
        <dbReference type="Proteomes" id="UP000037460"/>
    </source>
</evidence>
<sequence length="302" mass="32945">MAQVNANPALVERFSKAIMAARNLSERAPNLLTQPQKLKLYALFQQASKGPPPSEPPPPGTVNDLDHAKWEAWRDVRAISNQQAMESYSQIIENLEELEVAPQVTATVWSTAAIGVGAGDKLDVPLVFDATSRCTYSFSIVSGSGPVGFRINTVPPQPAPLLSLYESTAEGTLEVLGPALLMVTLDNSAATFNSVELRCRVCLEPIAALAEESRYKMRKAMYEKVLERAAAADGLAKAARMQREAVDKAATRLEELRRAVSSARSELTGLVSTLRAQKMELALGKRELQTLKRTLREKVAQK</sequence>
<dbReference type="InterPro" id="IPR014352">
    <property type="entry name" value="FERM/acyl-CoA-bd_prot_sf"/>
</dbReference>
<evidence type="ECO:0000259" key="3">
    <source>
        <dbReference type="PROSITE" id="PS51228"/>
    </source>
</evidence>
<organism evidence="4 5">
    <name type="scientific">Chrysochromulina tobinii</name>
    <dbReference type="NCBI Taxonomy" id="1460289"/>
    <lineage>
        <taxon>Eukaryota</taxon>
        <taxon>Haptista</taxon>
        <taxon>Haptophyta</taxon>
        <taxon>Prymnesiophyceae</taxon>
        <taxon>Prymnesiales</taxon>
        <taxon>Chrysochromulinaceae</taxon>
        <taxon>Chrysochromulina</taxon>
    </lineage>
</organism>
<dbReference type="Proteomes" id="UP000037460">
    <property type="component" value="Unassembled WGS sequence"/>
</dbReference>
<evidence type="ECO:0000256" key="2">
    <source>
        <dbReference type="SAM" id="Coils"/>
    </source>
</evidence>
<keyword evidence="1" id="KW-0446">Lipid-binding</keyword>
<keyword evidence="2" id="KW-0175">Coiled coil</keyword>
<dbReference type="Pfam" id="PF00887">
    <property type="entry name" value="ACBP"/>
    <property type="match status" value="1"/>
</dbReference>
<name>A0A0M0K2F4_9EUKA</name>
<accession>A0A0M0K2F4</accession>
<feature type="coiled-coil region" evidence="2">
    <location>
        <begin position="239"/>
        <end position="266"/>
    </location>
</feature>
<proteinExistence type="predicted"/>
<dbReference type="AlphaFoldDB" id="A0A0M0K2F4"/>
<dbReference type="InterPro" id="IPR000582">
    <property type="entry name" value="Acyl-CoA-binding_protein"/>
</dbReference>
<dbReference type="GO" id="GO:0006631">
    <property type="term" value="P:fatty acid metabolic process"/>
    <property type="evidence" value="ECO:0007669"/>
    <property type="project" value="TreeGrafter"/>
</dbReference>
<dbReference type="GO" id="GO:0005737">
    <property type="term" value="C:cytoplasm"/>
    <property type="evidence" value="ECO:0007669"/>
    <property type="project" value="TreeGrafter"/>
</dbReference>
<dbReference type="PANTHER" id="PTHR23310:SF77">
    <property type="entry name" value="LD25952P"/>
    <property type="match status" value="1"/>
</dbReference>
<reference evidence="5" key="1">
    <citation type="journal article" date="2015" name="PLoS Genet.">
        <title>Genome Sequence and Transcriptome Analyses of Chrysochromulina tobin: Metabolic Tools for Enhanced Algal Fitness in the Prominent Order Prymnesiales (Haptophyceae).</title>
        <authorList>
            <person name="Hovde B.T."/>
            <person name="Deodato C.R."/>
            <person name="Hunsperger H.M."/>
            <person name="Ryken S.A."/>
            <person name="Yost W."/>
            <person name="Jha R.K."/>
            <person name="Patterson J."/>
            <person name="Monnat R.J. Jr."/>
            <person name="Barlow S.B."/>
            <person name="Starkenburg S.R."/>
            <person name="Cattolico R.A."/>
        </authorList>
    </citation>
    <scope>NUCLEOTIDE SEQUENCE</scope>
    <source>
        <strain evidence="5">CCMP291</strain>
    </source>
</reference>
<dbReference type="PRINTS" id="PR00689">
    <property type="entry name" value="ACOABINDINGP"/>
</dbReference>
<comment type="caution">
    <text evidence="4">The sequence shown here is derived from an EMBL/GenBank/DDBJ whole genome shotgun (WGS) entry which is preliminary data.</text>
</comment>
<dbReference type="GO" id="GO:0000062">
    <property type="term" value="F:fatty-acyl-CoA binding"/>
    <property type="evidence" value="ECO:0007669"/>
    <property type="project" value="InterPro"/>
</dbReference>
<dbReference type="InterPro" id="IPR035984">
    <property type="entry name" value="Acyl-CoA-binding_sf"/>
</dbReference>
<dbReference type="EMBL" id="JWZX01001635">
    <property type="protein sequence ID" value="KOO32980.1"/>
    <property type="molecule type" value="Genomic_DNA"/>
</dbReference>
<protein>
    <submittedName>
        <fullName evidence="4">Acyl-CoA-binding protein</fullName>
    </submittedName>
</protein>
<dbReference type="OrthoDB" id="346910at2759"/>
<dbReference type="SUPFAM" id="SSF47027">
    <property type="entry name" value="Acyl-CoA binding protein"/>
    <property type="match status" value="1"/>
</dbReference>
<dbReference type="Gene3D" id="1.20.80.10">
    <property type="match status" value="1"/>
</dbReference>
<evidence type="ECO:0000256" key="1">
    <source>
        <dbReference type="ARBA" id="ARBA00023121"/>
    </source>
</evidence>
<feature type="domain" description="ACB" evidence="3">
    <location>
        <begin position="10"/>
        <end position="101"/>
    </location>
</feature>
<dbReference type="PANTHER" id="PTHR23310">
    <property type="entry name" value="ACYL-COA-BINDING PROTEIN, ACBP"/>
    <property type="match status" value="1"/>
</dbReference>
<gene>
    <name evidence="4" type="ORF">Ctob_011375</name>
</gene>
<evidence type="ECO:0000313" key="4">
    <source>
        <dbReference type="EMBL" id="KOO32980.1"/>
    </source>
</evidence>
<keyword evidence="5" id="KW-1185">Reference proteome</keyword>